<evidence type="ECO:0000256" key="1">
    <source>
        <dbReference type="ARBA" id="ARBA00004141"/>
    </source>
</evidence>
<comment type="caution">
    <text evidence="6">The sequence shown here is derived from an EMBL/GenBank/DDBJ whole genome shotgun (WGS) entry which is preliminary data.</text>
</comment>
<keyword evidence="4 5" id="KW-0472">Membrane</keyword>
<accession>A0ABS3Q792</accession>
<sequence>MQQKLLHPWYSYGLVSAQFGFIALLLAATHPWQITDWSFPVHILGAILGLWALKTMHLGHFNIIPDPMPHLQLVTTGPYAFIRHPMYASILIFFLPFPILHSTPISWLVFALLGMTLLLKLHYEEHLIRHKISDYKIYQSHTKKLIPWVF</sequence>
<keyword evidence="7" id="KW-1185">Reference proteome</keyword>
<keyword evidence="3 5" id="KW-1133">Transmembrane helix</keyword>
<evidence type="ECO:0000256" key="3">
    <source>
        <dbReference type="ARBA" id="ARBA00022989"/>
    </source>
</evidence>
<evidence type="ECO:0000313" key="6">
    <source>
        <dbReference type="EMBL" id="MBO1928215.1"/>
    </source>
</evidence>
<reference evidence="6 7" key="1">
    <citation type="submission" date="2021-03" db="EMBL/GenBank/DDBJ databases">
        <title>Thiomicrorhabdus sp.nov.,novel sulfur-oxidizing bacteria isolated from coastal sediment.</title>
        <authorList>
            <person name="Liu X."/>
        </authorList>
    </citation>
    <scope>NUCLEOTIDE SEQUENCE [LARGE SCALE GENOMIC DNA]</scope>
    <source>
        <strain evidence="6 7">6S2-11</strain>
    </source>
</reference>
<dbReference type="EMBL" id="JAGETV010000030">
    <property type="protein sequence ID" value="MBO1928215.1"/>
    <property type="molecule type" value="Genomic_DNA"/>
</dbReference>
<feature type="transmembrane region" description="Helical" evidence="5">
    <location>
        <begin position="12"/>
        <end position="33"/>
    </location>
</feature>
<protein>
    <submittedName>
        <fullName evidence="6">Isoprenylcysteine carboxylmethyltransferase family protein</fullName>
    </submittedName>
</protein>
<dbReference type="PANTHER" id="PTHR43847">
    <property type="entry name" value="BLL3993 PROTEIN"/>
    <property type="match status" value="1"/>
</dbReference>
<evidence type="ECO:0000256" key="4">
    <source>
        <dbReference type="ARBA" id="ARBA00023136"/>
    </source>
</evidence>
<dbReference type="Gene3D" id="1.20.120.1630">
    <property type="match status" value="1"/>
</dbReference>
<evidence type="ECO:0000256" key="2">
    <source>
        <dbReference type="ARBA" id="ARBA00022692"/>
    </source>
</evidence>
<feature type="transmembrane region" description="Helical" evidence="5">
    <location>
        <begin position="39"/>
        <end position="59"/>
    </location>
</feature>
<dbReference type="RefSeq" id="WP_208150828.1">
    <property type="nucleotide sequence ID" value="NZ_JAGETV010000030.1"/>
</dbReference>
<evidence type="ECO:0000313" key="7">
    <source>
        <dbReference type="Proteomes" id="UP000664835"/>
    </source>
</evidence>
<dbReference type="InterPro" id="IPR052527">
    <property type="entry name" value="Metal_cation-efflux_comp"/>
</dbReference>
<dbReference type="Proteomes" id="UP000664835">
    <property type="component" value="Unassembled WGS sequence"/>
</dbReference>
<keyword evidence="2 5" id="KW-0812">Transmembrane</keyword>
<organism evidence="6 7">
    <name type="scientific">Thiomicrorhabdus marina</name>
    <dbReference type="NCBI Taxonomy" id="2818442"/>
    <lineage>
        <taxon>Bacteria</taxon>
        <taxon>Pseudomonadati</taxon>
        <taxon>Pseudomonadota</taxon>
        <taxon>Gammaproteobacteria</taxon>
        <taxon>Thiotrichales</taxon>
        <taxon>Piscirickettsiaceae</taxon>
        <taxon>Thiomicrorhabdus</taxon>
    </lineage>
</organism>
<gene>
    <name evidence="6" type="ORF">J3998_11575</name>
</gene>
<dbReference type="InterPro" id="IPR007269">
    <property type="entry name" value="ICMT_MeTrfase"/>
</dbReference>
<proteinExistence type="predicted"/>
<comment type="subcellular location">
    <subcellularLocation>
        <location evidence="1">Membrane</location>
        <topology evidence="1">Multi-pass membrane protein</topology>
    </subcellularLocation>
</comment>
<dbReference type="PANTHER" id="PTHR43847:SF1">
    <property type="entry name" value="BLL3993 PROTEIN"/>
    <property type="match status" value="1"/>
</dbReference>
<evidence type="ECO:0000256" key="5">
    <source>
        <dbReference type="SAM" id="Phobius"/>
    </source>
</evidence>
<dbReference type="Pfam" id="PF04140">
    <property type="entry name" value="ICMT"/>
    <property type="match status" value="1"/>
</dbReference>
<name>A0ABS3Q792_9GAMM</name>